<evidence type="ECO:0000256" key="1">
    <source>
        <dbReference type="SAM" id="MobiDB-lite"/>
    </source>
</evidence>
<organism evidence="2">
    <name type="scientific">Alexandrium monilatum</name>
    <dbReference type="NCBI Taxonomy" id="311494"/>
    <lineage>
        <taxon>Eukaryota</taxon>
        <taxon>Sar</taxon>
        <taxon>Alveolata</taxon>
        <taxon>Dinophyceae</taxon>
        <taxon>Gonyaulacales</taxon>
        <taxon>Pyrocystaceae</taxon>
        <taxon>Alexandrium</taxon>
    </lineage>
</organism>
<feature type="compositionally biased region" description="Low complexity" evidence="1">
    <location>
        <begin position="631"/>
        <end position="641"/>
    </location>
</feature>
<evidence type="ECO:0000313" key="2">
    <source>
        <dbReference type="EMBL" id="CAE4564120.1"/>
    </source>
</evidence>
<proteinExistence type="predicted"/>
<sequence length="670" mass="73682">MVHKGGAADVAGEVGCTPELAEAALSVCGGDSARAARLLRDGPREVHSSSAQGRPGDARGDAQFRHPYVQCLLHLAREKLAKALAEQSGPEEDRFLICVRTYGRPGRSMLWRVLRAALPNRGAVADVESRLRMSGVDDLASLRSALQDYGDLIKRIQDAGQGTLRRKTLEALRAETEKPPKCLLELGLKNAERGLRQLTLASLERALGTSLALKRCFIFVSHEDKDVLSGRYGETLAGTGWEDRIVQGVKGADLQVRFIEEAAPLGAHVIVADDNIESLVVEEPLQTAVTQNQQGRWDCFRRGLHHEASMDGLQGTGLELLEEPEVHRLLRAALVKWKVERLEAMTGALVQLGIDTVCKLRSKLPKLNELLVEAGAAKLRPRETEAVRSALQKPLPPRLLLAKPPATVQQLGARGARTDRQRLEPELVQLIGRAAREMRQRGANLWSVNCTQNHYFLRAYGQAVRARAVKRHVFQDFQTSLGLVYGAFFGFRVLHEAERYSRFGQVKDDVERTLRYWHLDGIVLRFGRYAVVKTHKPGCFGGRKGGISASLSAEGHAAEGMKALEAILGFAQPYVRLAKPGEKNSCGLVWGASEPEPRKASVQGGSQHSRARDSLGKLTSQVRRRLRGKTAPRAAGANRGQPRPRARPRWAAQALQSAKRRRLDGKTGIP</sequence>
<dbReference type="EMBL" id="HBNR01005588">
    <property type="protein sequence ID" value="CAE4564120.1"/>
    <property type="molecule type" value="Transcribed_RNA"/>
</dbReference>
<feature type="region of interest" description="Disordered" evidence="1">
    <location>
        <begin position="595"/>
        <end position="670"/>
    </location>
</feature>
<protein>
    <submittedName>
        <fullName evidence="2">Uncharacterized protein</fullName>
    </submittedName>
</protein>
<dbReference type="AlphaFoldDB" id="A0A7S4UP47"/>
<reference evidence="2" key="1">
    <citation type="submission" date="2021-01" db="EMBL/GenBank/DDBJ databases">
        <authorList>
            <person name="Corre E."/>
            <person name="Pelletier E."/>
            <person name="Niang G."/>
            <person name="Scheremetjew M."/>
            <person name="Finn R."/>
            <person name="Kale V."/>
            <person name="Holt S."/>
            <person name="Cochrane G."/>
            <person name="Meng A."/>
            <person name="Brown T."/>
            <person name="Cohen L."/>
        </authorList>
    </citation>
    <scope>NUCLEOTIDE SEQUENCE</scope>
    <source>
        <strain evidence="2">CCMP3105</strain>
    </source>
</reference>
<gene>
    <name evidence="2" type="ORF">AMON00008_LOCUS3739</name>
</gene>
<feature type="region of interest" description="Disordered" evidence="1">
    <location>
        <begin position="40"/>
        <end position="61"/>
    </location>
</feature>
<name>A0A7S4UP47_9DINO</name>
<accession>A0A7S4UP47</accession>